<keyword evidence="2" id="KW-1185">Reference proteome</keyword>
<gene>
    <name evidence="1" type="ORF">Anapl_00627</name>
</gene>
<dbReference type="Proteomes" id="UP000296049">
    <property type="component" value="Unassembled WGS sequence"/>
</dbReference>
<sequence>MEESNGVEQKISKSDKSLFRAFPCRVLQYFSLGFEGLFALLTKQKADITDRVCVSKLAEHKLYFPGTDYFKKFIWEYYADSKSVKNVNDGVTETTCIAHDVLGSKYQQEIAAVFQILISSVLDVSMLKKSFVCENFTLKPCYPTAFLKYGGTSLADIPEWVMFLSSFHWWFYIQISKSSLNYEHVVGLQYYSADPTSTKCRGHQFSGLYCAATPNAMLPGAGGIADIFNWQGSVREPVTS</sequence>
<evidence type="ECO:0000313" key="2">
    <source>
        <dbReference type="Proteomes" id="UP000296049"/>
    </source>
</evidence>
<protein>
    <submittedName>
        <fullName evidence="1">Uncharacterized protein</fullName>
    </submittedName>
</protein>
<dbReference type="AlphaFoldDB" id="R0LNQ0"/>
<evidence type="ECO:0000313" key="1">
    <source>
        <dbReference type="EMBL" id="EOB03350.1"/>
    </source>
</evidence>
<dbReference type="EMBL" id="KB742873">
    <property type="protein sequence ID" value="EOB03350.1"/>
    <property type="molecule type" value="Genomic_DNA"/>
</dbReference>
<reference evidence="2" key="1">
    <citation type="journal article" date="2013" name="Nat. Genet.">
        <title>The duck genome and transcriptome provide insight into an avian influenza virus reservoir species.</title>
        <authorList>
            <person name="Huang Y."/>
            <person name="Li Y."/>
            <person name="Burt D.W."/>
            <person name="Chen H."/>
            <person name="Zhang Y."/>
            <person name="Qian W."/>
            <person name="Kim H."/>
            <person name="Gan S."/>
            <person name="Zhao Y."/>
            <person name="Li J."/>
            <person name="Yi K."/>
            <person name="Feng H."/>
            <person name="Zhu P."/>
            <person name="Li B."/>
            <person name="Liu Q."/>
            <person name="Fairley S."/>
            <person name="Magor K.E."/>
            <person name="Du Z."/>
            <person name="Hu X."/>
            <person name="Goodman L."/>
            <person name="Tafer H."/>
            <person name="Vignal A."/>
            <person name="Lee T."/>
            <person name="Kim K.W."/>
            <person name="Sheng Z."/>
            <person name="An Y."/>
            <person name="Searle S."/>
            <person name="Herrero J."/>
            <person name="Groenen M.A."/>
            <person name="Crooijmans R.P."/>
            <person name="Faraut T."/>
            <person name="Cai Q."/>
            <person name="Webster R.G."/>
            <person name="Aldridge J.R."/>
            <person name="Warren W.C."/>
            <person name="Bartschat S."/>
            <person name="Kehr S."/>
            <person name="Marz M."/>
            <person name="Stadler P.F."/>
            <person name="Smith J."/>
            <person name="Kraus R.H."/>
            <person name="Zhao Y."/>
            <person name="Ren L."/>
            <person name="Fei J."/>
            <person name="Morisson M."/>
            <person name="Kaiser P."/>
            <person name="Griffin D.K."/>
            <person name="Rao M."/>
            <person name="Pitel F."/>
            <person name="Wang J."/>
            <person name="Li N."/>
        </authorList>
    </citation>
    <scope>NUCLEOTIDE SEQUENCE [LARGE SCALE GENOMIC DNA]</scope>
</reference>
<accession>R0LNQ0</accession>
<proteinExistence type="predicted"/>
<name>R0LNQ0_ANAPL</name>
<organism evidence="1 2">
    <name type="scientific">Anas platyrhynchos</name>
    <name type="common">Mallard</name>
    <name type="synonym">Anas boschas</name>
    <dbReference type="NCBI Taxonomy" id="8839"/>
    <lineage>
        <taxon>Eukaryota</taxon>
        <taxon>Metazoa</taxon>
        <taxon>Chordata</taxon>
        <taxon>Craniata</taxon>
        <taxon>Vertebrata</taxon>
        <taxon>Euteleostomi</taxon>
        <taxon>Archelosauria</taxon>
        <taxon>Archosauria</taxon>
        <taxon>Dinosauria</taxon>
        <taxon>Saurischia</taxon>
        <taxon>Theropoda</taxon>
        <taxon>Coelurosauria</taxon>
        <taxon>Aves</taxon>
        <taxon>Neognathae</taxon>
        <taxon>Galloanserae</taxon>
        <taxon>Anseriformes</taxon>
        <taxon>Anatidae</taxon>
        <taxon>Anatinae</taxon>
        <taxon>Anas</taxon>
    </lineage>
</organism>